<keyword evidence="1" id="KW-0812">Transmembrane</keyword>
<gene>
    <name evidence="2" type="ORF">B5E75_01850</name>
</gene>
<evidence type="ECO:0000313" key="3">
    <source>
        <dbReference type="Proteomes" id="UP000195305"/>
    </source>
</evidence>
<keyword evidence="3" id="KW-1185">Reference proteome</keyword>
<dbReference type="AlphaFoldDB" id="A0A1Y4T317"/>
<feature type="transmembrane region" description="Helical" evidence="1">
    <location>
        <begin position="59"/>
        <end position="78"/>
    </location>
</feature>
<feature type="transmembrane region" description="Helical" evidence="1">
    <location>
        <begin position="84"/>
        <end position="103"/>
    </location>
</feature>
<proteinExistence type="predicted"/>
<accession>A0A1Y4T317</accession>
<organism evidence="2 3">
    <name type="scientific">Massilimicrobiota timonensis</name>
    <dbReference type="NCBI Taxonomy" id="1776392"/>
    <lineage>
        <taxon>Bacteria</taxon>
        <taxon>Bacillati</taxon>
        <taxon>Bacillota</taxon>
        <taxon>Erysipelotrichia</taxon>
        <taxon>Erysipelotrichales</taxon>
        <taxon>Erysipelotrichaceae</taxon>
        <taxon>Massilimicrobiota</taxon>
    </lineage>
</organism>
<evidence type="ECO:0000313" key="2">
    <source>
        <dbReference type="EMBL" id="OUQ36040.1"/>
    </source>
</evidence>
<evidence type="ECO:0000256" key="1">
    <source>
        <dbReference type="SAM" id="Phobius"/>
    </source>
</evidence>
<dbReference type="EMBL" id="NFLJ01000004">
    <property type="protein sequence ID" value="OUQ36040.1"/>
    <property type="molecule type" value="Genomic_DNA"/>
</dbReference>
<protein>
    <submittedName>
        <fullName evidence="2">Uncharacterized protein</fullName>
    </submittedName>
</protein>
<keyword evidence="1" id="KW-1133">Transmembrane helix</keyword>
<dbReference type="RefSeq" id="WP_087357097.1">
    <property type="nucleotide sequence ID" value="NZ_NFLJ01000004.1"/>
</dbReference>
<comment type="caution">
    <text evidence="2">The sequence shown here is derived from an EMBL/GenBank/DDBJ whole genome shotgun (WGS) entry which is preliminary data.</text>
</comment>
<dbReference type="OrthoDB" id="1650382at2"/>
<reference evidence="2 3" key="1">
    <citation type="journal article" date="2018" name="BMC Genomics">
        <title>Whole genome sequencing and function prediction of 133 gut anaerobes isolated from chicken caecum in pure cultures.</title>
        <authorList>
            <person name="Medvecky M."/>
            <person name="Cejkova D."/>
            <person name="Polansky O."/>
            <person name="Karasova D."/>
            <person name="Kubasova T."/>
            <person name="Cizek A."/>
            <person name="Rychlik I."/>
        </authorList>
    </citation>
    <scope>NUCLEOTIDE SEQUENCE [LARGE SCALE GENOMIC DNA]</scope>
    <source>
        <strain evidence="2 3">An13</strain>
    </source>
</reference>
<feature type="transmembrane region" description="Helical" evidence="1">
    <location>
        <begin position="12"/>
        <end position="38"/>
    </location>
</feature>
<name>A0A1Y4T317_9FIRM</name>
<sequence>MNKILGMMIPYIILVCVGFMQSALIEKALIAFVVGLLIGIEFLNLKKAEGTVLMKLGKIFTIFIFIVSFLLGMLNPHLLILPDLTNILALSIPLECVGLYMLYQNHPRYTMTYKYSFKNKRRRYF</sequence>
<keyword evidence="1" id="KW-0472">Membrane</keyword>
<dbReference type="Proteomes" id="UP000195305">
    <property type="component" value="Unassembled WGS sequence"/>
</dbReference>